<organism evidence="1 2">
    <name type="scientific">Candidatus Kuenenbacteria bacterium CG22_combo_CG10-13_8_21_14_all_39_9</name>
    <dbReference type="NCBI Taxonomy" id="1974621"/>
    <lineage>
        <taxon>Bacteria</taxon>
        <taxon>Candidatus Kueneniibacteriota</taxon>
    </lineage>
</organism>
<sequence length="62" mass="7294">MWEKCKKLNQKQIYELGNLINQSQSSGKEVRRAQAVLLLDQEEDLALIGRVTKYSRRQIFDL</sequence>
<accession>A0A2H0CZ23</accession>
<gene>
    <name evidence="1" type="ORF">COW86_05310</name>
</gene>
<evidence type="ECO:0000313" key="1">
    <source>
        <dbReference type="EMBL" id="PIP75167.1"/>
    </source>
</evidence>
<proteinExistence type="predicted"/>
<dbReference type="Proteomes" id="UP000230159">
    <property type="component" value="Unassembled WGS sequence"/>
</dbReference>
<evidence type="ECO:0000313" key="2">
    <source>
        <dbReference type="Proteomes" id="UP000230159"/>
    </source>
</evidence>
<feature type="non-terminal residue" evidence="1">
    <location>
        <position position="62"/>
    </location>
</feature>
<protein>
    <submittedName>
        <fullName evidence="1">Uncharacterized protein</fullName>
    </submittedName>
</protein>
<reference evidence="1 2" key="1">
    <citation type="submission" date="2017-09" db="EMBL/GenBank/DDBJ databases">
        <title>Depth-based differentiation of microbial function through sediment-hosted aquifers and enrichment of novel symbionts in the deep terrestrial subsurface.</title>
        <authorList>
            <person name="Probst A.J."/>
            <person name="Ladd B."/>
            <person name="Jarett J.K."/>
            <person name="Geller-Mcgrath D.E."/>
            <person name="Sieber C.M."/>
            <person name="Emerson J.B."/>
            <person name="Anantharaman K."/>
            <person name="Thomas B.C."/>
            <person name="Malmstrom R."/>
            <person name="Stieglmeier M."/>
            <person name="Klingl A."/>
            <person name="Woyke T."/>
            <person name="Ryan C.M."/>
            <person name="Banfield J.F."/>
        </authorList>
    </citation>
    <scope>NUCLEOTIDE SEQUENCE [LARGE SCALE GENOMIC DNA]</scope>
    <source>
        <strain evidence="1">CG22_combo_CG10-13_8_21_14_all_39_9</strain>
    </source>
</reference>
<comment type="caution">
    <text evidence="1">The sequence shown here is derived from an EMBL/GenBank/DDBJ whole genome shotgun (WGS) entry which is preliminary data.</text>
</comment>
<dbReference type="AlphaFoldDB" id="A0A2H0CZ23"/>
<name>A0A2H0CZ23_9BACT</name>
<dbReference type="EMBL" id="PCTN01000226">
    <property type="protein sequence ID" value="PIP75167.1"/>
    <property type="molecule type" value="Genomic_DNA"/>
</dbReference>